<dbReference type="InterPro" id="IPR016181">
    <property type="entry name" value="Acyl_CoA_acyltransferase"/>
</dbReference>
<dbReference type="Proteomes" id="UP000053268">
    <property type="component" value="Unassembled WGS sequence"/>
</dbReference>
<evidence type="ECO:0000313" key="3">
    <source>
        <dbReference type="Proteomes" id="UP000053268"/>
    </source>
</evidence>
<dbReference type="AlphaFoldDB" id="A0A194PE11"/>
<gene>
    <name evidence="2" type="ORF">RR46_14428</name>
</gene>
<proteinExistence type="predicted"/>
<organism evidence="2 3">
    <name type="scientific">Papilio xuthus</name>
    <name type="common">Asian swallowtail butterfly</name>
    <dbReference type="NCBI Taxonomy" id="66420"/>
    <lineage>
        <taxon>Eukaryota</taxon>
        <taxon>Metazoa</taxon>
        <taxon>Ecdysozoa</taxon>
        <taxon>Arthropoda</taxon>
        <taxon>Hexapoda</taxon>
        <taxon>Insecta</taxon>
        <taxon>Pterygota</taxon>
        <taxon>Neoptera</taxon>
        <taxon>Endopterygota</taxon>
        <taxon>Lepidoptera</taxon>
        <taxon>Glossata</taxon>
        <taxon>Ditrysia</taxon>
        <taxon>Papilionoidea</taxon>
        <taxon>Papilionidae</taxon>
        <taxon>Papilioninae</taxon>
        <taxon>Papilio</taxon>
    </lineage>
</organism>
<dbReference type="STRING" id="66420.A0A194PE11"/>
<dbReference type="Pfam" id="PF00583">
    <property type="entry name" value="Acetyltransf_1"/>
    <property type="match status" value="1"/>
</dbReference>
<reference evidence="2 3" key="1">
    <citation type="journal article" date="2015" name="Nat. Commun.">
        <title>Outbred genome sequencing and CRISPR/Cas9 gene editing in butterflies.</title>
        <authorList>
            <person name="Li X."/>
            <person name="Fan D."/>
            <person name="Zhang W."/>
            <person name="Liu G."/>
            <person name="Zhang L."/>
            <person name="Zhao L."/>
            <person name="Fang X."/>
            <person name="Chen L."/>
            <person name="Dong Y."/>
            <person name="Chen Y."/>
            <person name="Ding Y."/>
            <person name="Zhao R."/>
            <person name="Feng M."/>
            <person name="Zhu Y."/>
            <person name="Feng Y."/>
            <person name="Jiang X."/>
            <person name="Zhu D."/>
            <person name="Xiang H."/>
            <person name="Feng X."/>
            <person name="Li S."/>
            <person name="Wang J."/>
            <person name="Zhang G."/>
            <person name="Kronforst M.R."/>
            <person name="Wang W."/>
        </authorList>
    </citation>
    <scope>NUCLEOTIDE SEQUENCE [LARGE SCALE GENOMIC DNA]</scope>
    <source>
        <strain evidence="2">Ya'a_city_454_Px</strain>
        <tissue evidence="2">Whole body</tissue>
    </source>
</reference>
<dbReference type="CDD" id="cd04301">
    <property type="entry name" value="NAT_SF"/>
    <property type="match status" value="1"/>
</dbReference>
<dbReference type="InterPro" id="IPR000182">
    <property type="entry name" value="GNAT_dom"/>
</dbReference>
<dbReference type="SUPFAM" id="SSF55729">
    <property type="entry name" value="Acyl-CoA N-acyltransferases (Nat)"/>
    <property type="match status" value="1"/>
</dbReference>
<dbReference type="GO" id="GO:0008080">
    <property type="term" value="F:N-acetyltransferase activity"/>
    <property type="evidence" value="ECO:0007669"/>
    <property type="project" value="TreeGrafter"/>
</dbReference>
<evidence type="ECO:0000313" key="2">
    <source>
        <dbReference type="EMBL" id="KPI90924.1"/>
    </source>
</evidence>
<protein>
    <recommendedName>
        <fullName evidence="1">N-acetyltransferase domain-containing protein</fullName>
    </recommendedName>
</protein>
<dbReference type="PANTHER" id="PTHR20905">
    <property type="entry name" value="N-ACETYLTRANSFERASE-RELATED"/>
    <property type="match status" value="1"/>
</dbReference>
<name>A0A194PE11_PAPXU</name>
<feature type="domain" description="N-acetyltransferase" evidence="1">
    <location>
        <begin position="138"/>
        <end position="172"/>
    </location>
</feature>
<dbReference type="Gene3D" id="3.40.630.30">
    <property type="match status" value="2"/>
</dbReference>
<dbReference type="PANTHER" id="PTHR20905:SF32">
    <property type="entry name" value="ARYLALKYLAMINE N-ACETYLTRANSFERASE-LIKE 7, ISOFORM A"/>
    <property type="match status" value="1"/>
</dbReference>
<accession>A0A194PE11</accession>
<evidence type="ECO:0000259" key="1">
    <source>
        <dbReference type="Pfam" id="PF00583"/>
    </source>
</evidence>
<keyword evidence="3" id="KW-1185">Reference proteome</keyword>
<sequence>MKLEMPPQGKQAGGARLTYHGLSAQRAVNSNARGMANFVRITNEMSEAVLQHLRDSFFADEPLNKAVGLCERGQPHAALERLCTATIADGLSIAAMQGDTQSSDEKYNKIFTILYTVSRDLNLFSTFRVDCILECRIISVSDAARGKGLAKELMKRSIDIAKEKQFKLFKVDATGAYSQRICSSLGLRTLRRVRYSDYCGADGQPVFNVPPPHDALAVMALELP</sequence>
<dbReference type="EMBL" id="KQ459606">
    <property type="protein sequence ID" value="KPI90924.1"/>
    <property type="molecule type" value="Genomic_DNA"/>
</dbReference>